<dbReference type="CDD" id="cd00322">
    <property type="entry name" value="FNR_like"/>
    <property type="match status" value="1"/>
</dbReference>
<keyword evidence="6" id="KW-0560">Oxidoreductase</keyword>
<evidence type="ECO:0000256" key="2">
    <source>
        <dbReference type="ARBA" id="ARBA00022630"/>
    </source>
</evidence>
<evidence type="ECO:0000256" key="1">
    <source>
        <dbReference type="ARBA" id="ARBA00001974"/>
    </source>
</evidence>
<accession>A0ABY5P3J9</accession>
<protein>
    <submittedName>
        <fullName evidence="11">FAD-dependent oxidoreductase</fullName>
    </submittedName>
</protein>
<keyword evidence="9" id="KW-0812">Transmembrane</keyword>
<dbReference type="InterPro" id="IPR017927">
    <property type="entry name" value="FAD-bd_FR_type"/>
</dbReference>
<feature type="transmembrane region" description="Helical" evidence="9">
    <location>
        <begin position="12"/>
        <end position="31"/>
    </location>
</feature>
<keyword evidence="3" id="KW-0001">2Fe-2S</keyword>
<dbReference type="InterPro" id="IPR001433">
    <property type="entry name" value="OxRdtase_FAD/NAD-bd"/>
</dbReference>
<dbReference type="RefSeq" id="WP_313792810.1">
    <property type="nucleotide sequence ID" value="NZ_CP102453.1"/>
</dbReference>
<dbReference type="Gene3D" id="3.40.50.80">
    <property type="entry name" value="Nucleotide-binding domain of ferredoxin-NADP reductase (FNR) module"/>
    <property type="match status" value="1"/>
</dbReference>
<evidence type="ECO:0000256" key="8">
    <source>
        <dbReference type="ARBA" id="ARBA00023014"/>
    </source>
</evidence>
<feature type="transmembrane region" description="Helical" evidence="9">
    <location>
        <begin position="153"/>
        <end position="172"/>
    </location>
</feature>
<dbReference type="InterPro" id="IPR039261">
    <property type="entry name" value="FNR_nucleotide-bd"/>
</dbReference>
<organism evidence="11 12">
    <name type="scientific">Fundicoccus culcitae</name>
    <dbReference type="NCBI Taxonomy" id="2969821"/>
    <lineage>
        <taxon>Bacteria</taxon>
        <taxon>Bacillati</taxon>
        <taxon>Bacillota</taxon>
        <taxon>Bacilli</taxon>
        <taxon>Lactobacillales</taxon>
        <taxon>Aerococcaceae</taxon>
        <taxon>Fundicoccus</taxon>
    </lineage>
</organism>
<dbReference type="PANTHER" id="PTHR47354">
    <property type="entry name" value="NADH OXIDOREDUCTASE HCR"/>
    <property type="match status" value="1"/>
</dbReference>
<keyword evidence="5" id="KW-0274">FAD</keyword>
<dbReference type="PROSITE" id="PS51384">
    <property type="entry name" value="FAD_FR"/>
    <property type="match status" value="1"/>
</dbReference>
<feature type="transmembrane region" description="Helical" evidence="9">
    <location>
        <begin position="78"/>
        <end position="96"/>
    </location>
</feature>
<evidence type="ECO:0000256" key="6">
    <source>
        <dbReference type="ARBA" id="ARBA00023002"/>
    </source>
</evidence>
<name>A0ABY5P3J9_9LACT</name>
<evidence type="ECO:0000256" key="4">
    <source>
        <dbReference type="ARBA" id="ARBA00022723"/>
    </source>
</evidence>
<dbReference type="PANTHER" id="PTHR47354:SF8">
    <property type="entry name" value="1,2-PHENYLACETYL-COA EPOXIDASE, SUBUNIT E"/>
    <property type="match status" value="1"/>
</dbReference>
<keyword evidence="9" id="KW-0472">Membrane</keyword>
<evidence type="ECO:0000256" key="7">
    <source>
        <dbReference type="ARBA" id="ARBA00023004"/>
    </source>
</evidence>
<dbReference type="Pfam" id="PF00175">
    <property type="entry name" value="NAD_binding_1"/>
    <property type="match status" value="1"/>
</dbReference>
<feature type="transmembrane region" description="Helical" evidence="9">
    <location>
        <begin position="37"/>
        <end position="58"/>
    </location>
</feature>
<evidence type="ECO:0000313" key="11">
    <source>
        <dbReference type="EMBL" id="UUX33309.1"/>
    </source>
</evidence>
<evidence type="ECO:0000256" key="5">
    <source>
        <dbReference type="ARBA" id="ARBA00022827"/>
    </source>
</evidence>
<evidence type="ECO:0000256" key="3">
    <source>
        <dbReference type="ARBA" id="ARBA00022714"/>
    </source>
</evidence>
<dbReference type="SUPFAM" id="SSF63380">
    <property type="entry name" value="Riboflavin synthase domain-like"/>
    <property type="match status" value="1"/>
</dbReference>
<dbReference type="EMBL" id="CP102453">
    <property type="protein sequence ID" value="UUX33309.1"/>
    <property type="molecule type" value="Genomic_DNA"/>
</dbReference>
<dbReference type="InterPro" id="IPR013112">
    <property type="entry name" value="FAD-bd_8"/>
</dbReference>
<keyword evidence="12" id="KW-1185">Reference proteome</keyword>
<evidence type="ECO:0000256" key="9">
    <source>
        <dbReference type="SAM" id="Phobius"/>
    </source>
</evidence>
<evidence type="ECO:0000259" key="10">
    <source>
        <dbReference type="PROSITE" id="PS51384"/>
    </source>
</evidence>
<dbReference type="InterPro" id="IPR017938">
    <property type="entry name" value="Riboflavin_synthase-like_b-brl"/>
</dbReference>
<feature type="transmembrane region" description="Helical" evidence="9">
    <location>
        <begin position="111"/>
        <end position="132"/>
    </location>
</feature>
<gene>
    <name evidence="11" type="ORF">NRE15_10400</name>
</gene>
<keyword evidence="4" id="KW-0479">Metal-binding</keyword>
<dbReference type="InterPro" id="IPR050415">
    <property type="entry name" value="MRET"/>
</dbReference>
<dbReference type="SUPFAM" id="SSF52343">
    <property type="entry name" value="Ferredoxin reductase-like, C-terminal NADP-linked domain"/>
    <property type="match status" value="1"/>
</dbReference>
<proteinExistence type="predicted"/>
<comment type="cofactor">
    <cofactor evidence="1">
        <name>FAD</name>
        <dbReference type="ChEBI" id="CHEBI:57692"/>
    </cofactor>
</comment>
<keyword evidence="2" id="KW-0285">Flavoprotein</keyword>
<keyword evidence="8" id="KW-0411">Iron-sulfur</keyword>
<dbReference type="Pfam" id="PF08022">
    <property type="entry name" value="FAD_binding_8"/>
    <property type="match status" value="1"/>
</dbReference>
<evidence type="ECO:0000313" key="12">
    <source>
        <dbReference type="Proteomes" id="UP001315967"/>
    </source>
</evidence>
<dbReference type="Proteomes" id="UP001315967">
    <property type="component" value="Chromosome"/>
</dbReference>
<reference evidence="11 12" key="1">
    <citation type="submission" date="2022-08" db="EMBL/GenBank/DDBJ databases">
        <title>Aerococcaceae sp. nov isolated from spoiled eye mask.</title>
        <authorList>
            <person name="Zhou G."/>
            <person name="Xie X.-B."/>
            <person name="Shi Q.-S."/>
            <person name="Wang Y.-S."/>
            <person name="Wen X."/>
            <person name="Peng H."/>
            <person name="Yang X.-J."/>
            <person name="Tao H.-B."/>
            <person name="Huang X.-M."/>
        </authorList>
    </citation>
    <scope>NUCLEOTIDE SEQUENCE [LARGE SCALE GENOMIC DNA]</scope>
    <source>
        <strain evidence="12">DM20194951</strain>
    </source>
</reference>
<sequence length="445" mass="50628">MSQKALRWFFPGVALLMFGTFLMALLSQYIPPNFTELLSNVTGTLSFCIMLTLVLIAVRPKAIERRLGLTNMYEVHAWMAMVLPVTLAIHVFIRWSGLENVLTLNLTNTSILGYVGLTSLIIVMLTGIFVLSDTIIKKSKQLMNLKNKANRNFHLWLHRLAIVSIVGIHFHVYNVEYLLDNTPFRLLATVYTVLVLGWYAIYKIRLARLPKYQVIRTHQPSPKIHEIELQPTKGDRMDYQAGQFGFFRFVDSQVSSEAHPFSFASSPTRNQDTIIVMIQEDGDFTSTLANVKEGDQVTIEGPYGDFYPAEVRDSNEPMVLLSGGIGLTPSLSVLREEIAQNSDRRIVFIWGVGYEDQLMFYDQLKDLSNKYPNFSHHIIFSEEEVDGFPHGFVDNDFIHAEGLEEFYQTATWHVCGPPPMLEAAKSLLAENNVTEDQLNIEEFAF</sequence>
<dbReference type="PRINTS" id="PR00410">
    <property type="entry name" value="PHEHYDRXLASE"/>
</dbReference>
<dbReference type="Gene3D" id="2.40.30.10">
    <property type="entry name" value="Translation factors"/>
    <property type="match status" value="1"/>
</dbReference>
<keyword evidence="9" id="KW-1133">Transmembrane helix</keyword>
<keyword evidence="7" id="KW-0408">Iron</keyword>
<feature type="transmembrane region" description="Helical" evidence="9">
    <location>
        <begin position="184"/>
        <end position="202"/>
    </location>
</feature>
<feature type="domain" description="FAD-binding FR-type" evidence="10">
    <location>
        <begin position="207"/>
        <end position="309"/>
    </location>
</feature>